<protein>
    <submittedName>
        <fullName evidence="5">Helix-turn-helix domain-containing protein</fullName>
    </submittedName>
</protein>
<dbReference type="Pfam" id="PF20240">
    <property type="entry name" value="DUF6597"/>
    <property type="match status" value="1"/>
</dbReference>
<evidence type="ECO:0000256" key="3">
    <source>
        <dbReference type="ARBA" id="ARBA00023163"/>
    </source>
</evidence>
<gene>
    <name evidence="5" type="ORF">E1269_06775</name>
</gene>
<organism evidence="5 6">
    <name type="scientific">Jiangella asiatica</name>
    <dbReference type="NCBI Taxonomy" id="2530372"/>
    <lineage>
        <taxon>Bacteria</taxon>
        <taxon>Bacillati</taxon>
        <taxon>Actinomycetota</taxon>
        <taxon>Actinomycetes</taxon>
        <taxon>Jiangellales</taxon>
        <taxon>Jiangellaceae</taxon>
        <taxon>Jiangella</taxon>
    </lineage>
</organism>
<dbReference type="Gene3D" id="1.10.10.60">
    <property type="entry name" value="Homeodomain-like"/>
    <property type="match status" value="1"/>
</dbReference>
<dbReference type="GO" id="GO:0043565">
    <property type="term" value="F:sequence-specific DNA binding"/>
    <property type="evidence" value="ECO:0007669"/>
    <property type="project" value="InterPro"/>
</dbReference>
<dbReference type="InterPro" id="IPR046532">
    <property type="entry name" value="DUF6597"/>
</dbReference>
<evidence type="ECO:0000259" key="4">
    <source>
        <dbReference type="PROSITE" id="PS01124"/>
    </source>
</evidence>
<dbReference type="OrthoDB" id="2559672at2"/>
<keyword evidence="6" id="KW-1185">Reference proteome</keyword>
<dbReference type="GO" id="GO:0003700">
    <property type="term" value="F:DNA-binding transcription factor activity"/>
    <property type="evidence" value="ECO:0007669"/>
    <property type="project" value="InterPro"/>
</dbReference>
<reference evidence="5 6" key="1">
    <citation type="submission" date="2019-03" db="EMBL/GenBank/DDBJ databases">
        <title>Draft genome sequences of novel Actinobacteria.</title>
        <authorList>
            <person name="Sahin N."/>
            <person name="Ay H."/>
            <person name="Saygin H."/>
        </authorList>
    </citation>
    <scope>NUCLEOTIDE SEQUENCE [LARGE SCALE GENOMIC DNA]</scope>
    <source>
        <strain evidence="5 6">5K138</strain>
    </source>
</reference>
<proteinExistence type="predicted"/>
<dbReference type="PANTHER" id="PTHR46796">
    <property type="entry name" value="HTH-TYPE TRANSCRIPTIONAL ACTIVATOR RHAS-RELATED"/>
    <property type="match status" value="1"/>
</dbReference>
<keyword evidence="2" id="KW-0238">DNA-binding</keyword>
<name>A0A4R5DGZ2_9ACTN</name>
<dbReference type="InterPro" id="IPR018060">
    <property type="entry name" value="HTH_AraC"/>
</dbReference>
<dbReference type="Proteomes" id="UP000294739">
    <property type="component" value="Unassembled WGS sequence"/>
</dbReference>
<dbReference type="EMBL" id="SMKZ01000006">
    <property type="protein sequence ID" value="TDE13089.1"/>
    <property type="molecule type" value="Genomic_DNA"/>
</dbReference>
<dbReference type="InterPro" id="IPR050204">
    <property type="entry name" value="AraC_XylS_family_regulators"/>
</dbReference>
<dbReference type="SMART" id="SM00342">
    <property type="entry name" value="HTH_ARAC"/>
    <property type="match status" value="1"/>
</dbReference>
<dbReference type="RefSeq" id="WP_131892685.1">
    <property type="nucleotide sequence ID" value="NZ_SMKZ01000006.1"/>
</dbReference>
<sequence length="280" mass="30148">MTAVESYVERPPLPGLAGVVRTVWIQRTGDVPYVQRHLPTGGVEIHFPIGGRPQLVGPLTGPEIEVIPPHTTIVGVRFQPGTPPPLPTVLDDLVDQHLGLADLWGSSLDRIEEAMARAGTPRRALVALQAHLLREFRTAGRLDPLVREAVKGLMPWHPLDIDTLATHLGLSASQLRRRCLHSVGVGPKVLQRTLRFQGFLALAQAGATASGRRGADGVAGLAVDVGYADQAHLCRECLRLTGLTPRQLLGGNLDRCACGHEHSASYEPFLATRSVPPLRA</sequence>
<feature type="domain" description="HTH araC/xylS-type" evidence="4">
    <location>
        <begin position="140"/>
        <end position="251"/>
    </location>
</feature>
<dbReference type="AlphaFoldDB" id="A0A4R5DGZ2"/>
<accession>A0A4R5DGZ2</accession>
<comment type="caution">
    <text evidence="5">The sequence shown here is derived from an EMBL/GenBank/DDBJ whole genome shotgun (WGS) entry which is preliminary data.</text>
</comment>
<dbReference type="PROSITE" id="PS01124">
    <property type="entry name" value="HTH_ARAC_FAMILY_2"/>
    <property type="match status" value="1"/>
</dbReference>
<dbReference type="Pfam" id="PF12833">
    <property type="entry name" value="HTH_18"/>
    <property type="match status" value="1"/>
</dbReference>
<evidence type="ECO:0000313" key="6">
    <source>
        <dbReference type="Proteomes" id="UP000294739"/>
    </source>
</evidence>
<keyword evidence="1" id="KW-0805">Transcription regulation</keyword>
<dbReference type="InParanoid" id="A0A4R5DGZ2"/>
<evidence type="ECO:0000256" key="2">
    <source>
        <dbReference type="ARBA" id="ARBA00023125"/>
    </source>
</evidence>
<dbReference type="PANTHER" id="PTHR46796:SF15">
    <property type="entry name" value="BLL1074 PROTEIN"/>
    <property type="match status" value="1"/>
</dbReference>
<evidence type="ECO:0000313" key="5">
    <source>
        <dbReference type="EMBL" id="TDE13089.1"/>
    </source>
</evidence>
<evidence type="ECO:0000256" key="1">
    <source>
        <dbReference type="ARBA" id="ARBA00023015"/>
    </source>
</evidence>
<keyword evidence="3" id="KW-0804">Transcription</keyword>